<evidence type="ECO:0000256" key="7">
    <source>
        <dbReference type="ARBA" id="ARBA00023136"/>
    </source>
</evidence>
<evidence type="ECO:0000256" key="3">
    <source>
        <dbReference type="ARBA" id="ARBA00022692"/>
    </source>
</evidence>
<sequence length="145" mass="15060">MSPDMSDRITIEIADTQSQIARADTKAATLLGVFGATLAGVIALSTRSGMPTAVTVLLSLALVPMVAAVAILLVGVLRPRLPATGGGFLRWTHPGGHLVVVDDDSEVAQLVSLARIARAKYVLIRAAIDVLMPGLLLILIAVPFA</sequence>
<dbReference type="KEGG" id="ahm:TL08_21070"/>
<keyword evidence="4" id="KW-0547">Nucleotide-binding</keyword>
<dbReference type="Pfam" id="PF18967">
    <property type="entry name" value="PycTM"/>
    <property type="match status" value="1"/>
</dbReference>
<dbReference type="EMBL" id="CP014859">
    <property type="protein sequence ID" value="AOS65004.1"/>
    <property type="molecule type" value="Genomic_DNA"/>
</dbReference>
<gene>
    <name evidence="10" type="ORF">TL08_21070</name>
</gene>
<dbReference type="InterPro" id="IPR043760">
    <property type="entry name" value="PycTM_dom"/>
</dbReference>
<keyword evidence="3 8" id="KW-0812">Transmembrane</keyword>
<accession>A0AAC9HTE5</accession>
<proteinExistence type="predicted"/>
<feature type="transmembrane region" description="Helical" evidence="8">
    <location>
        <begin position="27"/>
        <end position="46"/>
    </location>
</feature>
<keyword evidence="2" id="KW-1003">Cell membrane</keyword>
<protein>
    <recommendedName>
        <fullName evidence="9">Pycsar effector protein domain-containing protein</fullName>
    </recommendedName>
</protein>
<evidence type="ECO:0000256" key="6">
    <source>
        <dbReference type="ARBA" id="ARBA00023118"/>
    </source>
</evidence>
<reference evidence="11" key="1">
    <citation type="submission" date="2016-03" db="EMBL/GenBank/DDBJ databases">
        <title>Complete genome sequence of the type strain Actinoalloteichus hymeniacidonis DSM 45092.</title>
        <authorList>
            <person name="Schaffert L."/>
            <person name="Albersmeier A."/>
            <person name="Winkler A."/>
            <person name="Kalinowski J."/>
            <person name="Zotchev S."/>
            <person name="Ruckert C."/>
        </authorList>
    </citation>
    <scope>NUCLEOTIDE SEQUENCE [LARGE SCALE GENOMIC DNA]</scope>
    <source>
        <strain evidence="11">HPA177(T) (DSM 45092(T))</strain>
    </source>
</reference>
<feature type="transmembrane region" description="Helical" evidence="8">
    <location>
        <begin position="52"/>
        <end position="77"/>
    </location>
</feature>
<keyword evidence="11" id="KW-1185">Reference proteome</keyword>
<name>A0AAC9HTE5_9PSEU</name>
<evidence type="ECO:0000256" key="8">
    <source>
        <dbReference type="SAM" id="Phobius"/>
    </source>
</evidence>
<feature type="transmembrane region" description="Helical" evidence="8">
    <location>
        <begin position="122"/>
        <end position="144"/>
    </location>
</feature>
<keyword evidence="6" id="KW-0051">Antiviral defense</keyword>
<dbReference type="AlphaFoldDB" id="A0AAC9HTE5"/>
<organism evidence="10 11">
    <name type="scientific">Actinoalloteichus hymeniacidonis</name>
    <dbReference type="NCBI Taxonomy" id="340345"/>
    <lineage>
        <taxon>Bacteria</taxon>
        <taxon>Bacillati</taxon>
        <taxon>Actinomycetota</taxon>
        <taxon>Actinomycetes</taxon>
        <taxon>Pseudonocardiales</taxon>
        <taxon>Pseudonocardiaceae</taxon>
        <taxon>Actinoalloteichus</taxon>
    </lineage>
</organism>
<keyword evidence="7 8" id="KW-0472">Membrane</keyword>
<feature type="domain" description="Pycsar effector protein" evidence="9">
    <location>
        <begin position="12"/>
        <end position="143"/>
    </location>
</feature>
<evidence type="ECO:0000256" key="2">
    <source>
        <dbReference type="ARBA" id="ARBA00022475"/>
    </source>
</evidence>
<evidence type="ECO:0000313" key="10">
    <source>
        <dbReference type="EMBL" id="AOS65004.1"/>
    </source>
</evidence>
<evidence type="ECO:0000259" key="9">
    <source>
        <dbReference type="Pfam" id="PF18967"/>
    </source>
</evidence>
<dbReference type="Proteomes" id="UP000095210">
    <property type="component" value="Chromosome"/>
</dbReference>
<evidence type="ECO:0000313" key="11">
    <source>
        <dbReference type="Proteomes" id="UP000095210"/>
    </source>
</evidence>
<evidence type="ECO:0000256" key="1">
    <source>
        <dbReference type="ARBA" id="ARBA00004236"/>
    </source>
</evidence>
<evidence type="ECO:0000256" key="4">
    <source>
        <dbReference type="ARBA" id="ARBA00022741"/>
    </source>
</evidence>
<evidence type="ECO:0000256" key="5">
    <source>
        <dbReference type="ARBA" id="ARBA00022989"/>
    </source>
</evidence>
<comment type="subcellular location">
    <subcellularLocation>
        <location evidence="1">Cell membrane</location>
    </subcellularLocation>
</comment>
<keyword evidence="5 8" id="KW-1133">Transmembrane helix</keyword>